<geneLocation type="plasmid" evidence="2">
    <name>unnamed 2</name>
</geneLocation>
<proteinExistence type="predicted"/>
<dbReference type="AlphaFoldDB" id="A0A1X0U4Q8"/>
<evidence type="ECO:0000313" key="2">
    <source>
        <dbReference type="EMBL" id="ORI09479.1"/>
    </source>
</evidence>
<keyword evidence="1" id="KW-0812">Transmembrane</keyword>
<evidence type="ECO:0000256" key="1">
    <source>
        <dbReference type="SAM" id="Phobius"/>
    </source>
</evidence>
<dbReference type="Proteomes" id="UP000192671">
    <property type="component" value="Plasmid unnamed 2"/>
</dbReference>
<name>A0A1X0U4Q8_9BACT</name>
<keyword evidence="2" id="KW-0614">Plasmid</keyword>
<protein>
    <submittedName>
        <fullName evidence="2">Uncharacterized protein</fullName>
    </submittedName>
</protein>
<sequence length="113" mass="12818">MSNFFISIGFLITAIQIFINKKIARAYDGVDYSLMGDFYLVPGIASLVGAILFFWLGCRSIKFKNIKKEFEHKWCDSCGKAIKVGKDISWCPDCGKPLAKFNDKDHKNKVSKK</sequence>
<comment type="caution">
    <text evidence="2">The sequence shown here is derived from an EMBL/GenBank/DDBJ whole genome shotgun (WGS) entry which is preliminary data.</text>
</comment>
<reference evidence="2" key="1">
    <citation type="journal article" date="2017" name="Gene Rep">
        <title>The ribosomal RNA operon (rrn) of Campylobacter concisus supports molecular typing to genomospecies level.</title>
        <authorList>
            <person name="Huq M."/>
            <person name="Van T.T.H."/>
            <person name="Gurtler V."/>
            <person name="Elshagmani E."/>
            <person name="Allemailem K.S."/>
            <person name="Smooker P.M."/>
            <person name="Istivan T.S."/>
        </authorList>
    </citation>
    <scope>NUCLEOTIDE SEQUENCE [LARGE SCALE GENOMIC DNA]</scope>
    <source>
        <strain evidence="2">RCH 26</strain>
        <plasmid evidence="2">unnamed 2</plasmid>
    </source>
</reference>
<organism evidence="2">
    <name type="scientific">Campylobacter concisus</name>
    <dbReference type="NCBI Taxonomy" id="199"/>
    <lineage>
        <taxon>Bacteria</taxon>
        <taxon>Pseudomonadati</taxon>
        <taxon>Campylobacterota</taxon>
        <taxon>Epsilonproteobacteria</taxon>
        <taxon>Campylobacterales</taxon>
        <taxon>Campylobacteraceae</taxon>
        <taxon>Campylobacter</taxon>
    </lineage>
</organism>
<feature type="transmembrane region" description="Helical" evidence="1">
    <location>
        <begin position="36"/>
        <end position="58"/>
    </location>
</feature>
<keyword evidence="1" id="KW-0472">Membrane</keyword>
<keyword evidence="1" id="KW-1133">Transmembrane helix</keyword>
<accession>A0A1X0U4Q8</accession>
<dbReference type="EMBL" id="LVWL01000009">
    <property type="protein sequence ID" value="ORI09479.1"/>
    <property type="molecule type" value="Genomic_DNA"/>
</dbReference>
<gene>
    <name evidence="2" type="ORF">A3835_09565</name>
</gene>